<dbReference type="GO" id="GO:0015891">
    <property type="term" value="P:siderophore transport"/>
    <property type="evidence" value="ECO:0007669"/>
    <property type="project" value="InterPro"/>
</dbReference>
<keyword evidence="9" id="KW-0406">Ion transport</keyword>
<keyword evidence="4 14" id="KW-1134">Transmembrane beta strand</keyword>
<feature type="domain" description="TonB-dependent receptor-like beta-barrel" evidence="18">
    <location>
        <begin position="246"/>
        <end position="686"/>
    </location>
</feature>
<feature type="chain" id="PRO_5037088287" evidence="17">
    <location>
        <begin position="27"/>
        <end position="716"/>
    </location>
</feature>
<dbReference type="PROSITE" id="PS52016">
    <property type="entry name" value="TONB_DEPENDENT_REC_3"/>
    <property type="match status" value="1"/>
</dbReference>
<dbReference type="Gene3D" id="2.170.130.10">
    <property type="entry name" value="TonB-dependent receptor, plug domain"/>
    <property type="match status" value="1"/>
</dbReference>
<keyword evidence="12 20" id="KW-0675">Receptor</keyword>
<evidence type="ECO:0000256" key="16">
    <source>
        <dbReference type="RuleBase" id="RU003357"/>
    </source>
</evidence>
<evidence type="ECO:0000256" key="17">
    <source>
        <dbReference type="SAM" id="SignalP"/>
    </source>
</evidence>
<keyword evidence="13 14" id="KW-0998">Cell outer membrane</keyword>
<keyword evidence="11 14" id="KW-0472">Membrane</keyword>
<evidence type="ECO:0000256" key="12">
    <source>
        <dbReference type="ARBA" id="ARBA00023170"/>
    </source>
</evidence>
<evidence type="ECO:0000256" key="5">
    <source>
        <dbReference type="ARBA" id="ARBA00022496"/>
    </source>
</evidence>
<protein>
    <submittedName>
        <fullName evidence="20">Ferric-rhodotorulic acid/ferric-coprogen receptor FhuE</fullName>
    </submittedName>
</protein>
<dbReference type="NCBIfam" id="TIGR01783">
    <property type="entry name" value="TonB-siderophor"/>
    <property type="match status" value="1"/>
</dbReference>
<evidence type="ECO:0000313" key="20">
    <source>
        <dbReference type="EMBL" id="GHH57670.1"/>
    </source>
</evidence>
<evidence type="ECO:0000259" key="18">
    <source>
        <dbReference type="Pfam" id="PF00593"/>
    </source>
</evidence>
<feature type="short sequence motif" description="TonB C-terminal box" evidence="15">
    <location>
        <begin position="699"/>
        <end position="716"/>
    </location>
</feature>
<reference evidence="20" key="1">
    <citation type="journal article" date="2014" name="Int. J. Syst. Evol. Microbiol.">
        <title>Complete genome sequence of Corynebacterium casei LMG S-19264T (=DSM 44701T), isolated from a smear-ripened cheese.</title>
        <authorList>
            <consortium name="US DOE Joint Genome Institute (JGI-PGF)"/>
            <person name="Walter F."/>
            <person name="Albersmeier A."/>
            <person name="Kalinowski J."/>
            <person name="Ruckert C."/>
        </authorList>
    </citation>
    <scope>NUCLEOTIDE SEQUENCE</scope>
    <source>
        <strain evidence="20">JCM 13306</strain>
    </source>
</reference>
<evidence type="ECO:0000259" key="19">
    <source>
        <dbReference type="Pfam" id="PF07715"/>
    </source>
</evidence>
<evidence type="ECO:0000256" key="9">
    <source>
        <dbReference type="ARBA" id="ARBA00023065"/>
    </source>
</evidence>
<keyword evidence="3 14" id="KW-0813">Transport</keyword>
<dbReference type="FunFam" id="2.170.130.10:FF:000010">
    <property type="entry name" value="Ferripyoverdine receptor"/>
    <property type="match status" value="1"/>
</dbReference>
<evidence type="ECO:0000256" key="3">
    <source>
        <dbReference type="ARBA" id="ARBA00022448"/>
    </source>
</evidence>
<keyword evidence="5" id="KW-0410">Iron transport</keyword>
<dbReference type="InterPro" id="IPR037066">
    <property type="entry name" value="Plug_dom_sf"/>
</dbReference>
<evidence type="ECO:0000256" key="10">
    <source>
        <dbReference type="ARBA" id="ARBA00023077"/>
    </source>
</evidence>
<evidence type="ECO:0000256" key="6">
    <source>
        <dbReference type="ARBA" id="ARBA00022692"/>
    </source>
</evidence>
<proteinExistence type="inferred from homology"/>
<evidence type="ECO:0000256" key="13">
    <source>
        <dbReference type="ARBA" id="ARBA00023237"/>
    </source>
</evidence>
<evidence type="ECO:0000256" key="14">
    <source>
        <dbReference type="PROSITE-ProRule" id="PRU01360"/>
    </source>
</evidence>
<dbReference type="InterPro" id="IPR010105">
    <property type="entry name" value="TonB_sidphr_rcpt"/>
</dbReference>
<dbReference type="PANTHER" id="PTHR32552">
    <property type="entry name" value="FERRICHROME IRON RECEPTOR-RELATED"/>
    <property type="match status" value="1"/>
</dbReference>
<dbReference type="EMBL" id="BNBA01000026">
    <property type="protein sequence ID" value="GHH57670.1"/>
    <property type="molecule type" value="Genomic_DNA"/>
</dbReference>
<evidence type="ECO:0000256" key="8">
    <source>
        <dbReference type="ARBA" id="ARBA00023004"/>
    </source>
</evidence>
<evidence type="ECO:0000256" key="1">
    <source>
        <dbReference type="ARBA" id="ARBA00004571"/>
    </source>
</evidence>
<keyword evidence="10 16" id="KW-0798">TonB box</keyword>
<dbReference type="InterPro" id="IPR036942">
    <property type="entry name" value="Beta-barrel_TonB_sf"/>
</dbReference>
<dbReference type="InterPro" id="IPR010917">
    <property type="entry name" value="TonB_rcpt_CS"/>
</dbReference>
<dbReference type="Proteomes" id="UP000623958">
    <property type="component" value="Unassembled WGS sequence"/>
</dbReference>
<dbReference type="Pfam" id="PF07715">
    <property type="entry name" value="Plug"/>
    <property type="match status" value="1"/>
</dbReference>
<keyword evidence="8" id="KW-0408">Iron</keyword>
<evidence type="ECO:0000313" key="21">
    <source>
        <dbReference type="Proteomes" id="UP000623958"/>
    </source>
</evidence>
<dbReference type="GO" id="GO:0038023">
    <property type="term" value="F:signaling receptor activity"/>
    <property type="evidence" value="ECO:0007669"/>
    <property type="project" value="InterPro"/>
</dbReference>
<dbReference type="GO" id="GO:0015344">
    <property type="term" value="F:siderophore uptake transmembrane transporter activity"/>
    <property type="evidence" value="ECO:0007669"/>
    <property type="project" value="TreeGrafter"/>
</dbReference>
<dbReference type="PANTHER" id="PTHR32552:SF74">
    <property type="entry name" value="HYDROXAMATE SIDEROPHORE RECEPTOR FHUE"/>
    <property type="match status" value="1"/>
</dbReference>
<feature type="domain" description="TonB-dependent receptor plug" evidence="19">
    <location>
        <begin position="67"/>
        <end position="167"/>
    </location>
</feature>
<evidence type="ECO:0000256" key="15">
    <source>
        <dbReference type="PROSITE-ProRule" id="PRU10144"/>
    </source>
</evidence>
<feature type="signal peptide" evidence="17">
    <location>
        <begin position="1"/>
        <end position="26"/>
    </location>
</feature>
<dbReference type="InterPro" id="IPR039426">
    <property type="entry name" value="TonB-dep_rcpt-like"/>
</dbReference>
<evidence type="ECO:0000256" key="11">
    <source>
        <dbReference type="ARBA" id="ARBA00023136"/>
    </source>
</evidence>
<comment type="subcellular location">
    <subcellularLocation>
        <location evidence="1 14">Cell outer membrane</location>
        <topology evidence="1 14">Multi-pass membrane protein</topology>
    </subcellularLocation>
</comment>
<name>A0A919KIY8_9XANT</name>
<dbReference type="Gene3D" id="2.40.170.20">
    <property type="entry name" value="TonB-dependent receptor, beta-barrel domain"/>
    <property type="match status" value="1"/>
</dbReference>
<keyword evidence="21" id="KW-1185">Reference proteome</keyword>
<dbReference type="RefSeq" id="WP_434029704.1">
    <property type="nucleotide sequence ID" value="NZ_BNBA01000026.1"/>
</dbReference>
<keyword evidence="6 14" id="KW-0812">Transmembrane</keyword>
<accession>A0A919KIY8</accession>
<evidence type="ECO:0000256" key="2">
    <source>
        <dbReference type="ARBA" id="ARBA00009810"/>
    </source>
</evidence>
<dbReference type="PROSITE" id="PS01156">
    <property type="entry name" value="TONB_DEPENDENT_REC_2"/>
    <property type="match status" value="1"/>
</dbReference>
<dbReference type="CDD" id="cd01347">
    <property type="entry name" value="ligand_gated_channel"/>
    <property type="match status" value="1"/>
</dbReference>
<comment type="caution">
    <text evidence="20">The sequence shown here is derived from an EMBL/GenBank/DDBJ whole genome shotgun (WGS) entry which is preliminary data.</text>
</comment>
<dbReference type="Pfam" id="PF00593">
    <property type="entry name" value="TonB_dep_Rec_b-barrel"/>
    <property type="match status" value="1"/>
</dbReference>
<evidence type="ECO:0000256" key="7">
    <source>
        <dbReference type="ARBA" id="ARBA00022729"/>
    </source>
</evidence>
<comment type="similarity">
    <text evidence="2 14 16">Belongs to the TonB-dependent receptor family.</text>
</comment>
<keyword evidence="7 17" id="KW-0732">Signal</keyword>
<reference evidence="20" key="2">
    <citation type="submission" date="2020-09" db="EMBL/GenBank/DDBJ databases">
        <authorList>
            <person name="Sun Q."/>
            <person name="Ohkuma M."/>
        </authorList>
    </citation>
    <scope>NUCLEOTIDE SEQUENCE</scope>
    <source>
        <strain evidence="20">JCM 13306</strain>
    </source>
</reference>
<gene>
    <name evidence="20" type="ORF">GCM10009090_29140</name>
</gene>
<dbReference type="GO" id="GO:0009279">
    <property type="term" value="C:cell outer membrane"/>
    <property type="evidence" value="ECO:0007669"/>
    <property type="project" value="UniProtKB-SubCell"/>
</dbReference>
<dbReference type="AlphaFoldDB" id="A0A919KIY8"/>
<evidence type="ECO:0000256" key="4">
    <source>
        <dbReference type="ARBA" id="ARBA00022452"/>
    </source>
</evidence>
<dbReference type="InterPro" id="IPR012910">
    <property type="entry name" value="Plug_dom"/>
</dbReference>
<dbReference type="SUPFAM" id="SSF56935">
    <property type="entry name" value="Porins"/>
    <property type="match status" value="1"/>
</dbReference>
<sequence>MFHSRCGALRLGLLAAGLSVALSAMAQSRSEAPDNATTLDAVNVRGTLPRAYTVEQSTAATRLTLTPQQTPQSLTVVTEQRIEDQAMTSVRDVLDNVTGVSSNAYDTERVLFYSRGFLVQNMAYDGVPVAPGLNAESADGSLDTAIYERIEVLRGASGLMTGAGNPSAMINFVRKRADSREFQGEASLSAGSWDTWRGTVDVASPLSGDGRVRGRVVGAYEQGDSYLDRYHGKKTVLYGVVDADLAPDTTLSVGYDYQRTRPERITWGFYPVFYADGGFLEWPRGFNSAADWTYWYNTTQTAFADLRHRFGNGWQLRAMASHRATEGDMALFYVEGFPDRLTGEGMTPYAYRARQEGRQNMLDLYASGPFRAWGREHELVVGLSGSRYDTETFEASHGELAAVGDFLAWDGDYPYPDFSADKRKSADNRTDQQGAYAAARLSLAEPLTLIAGARYSRWKNDTRDSSVFHHEHNKTVPYAGLVYAITPVYSAFVSYTQVFNPQPFRRADGSFLDPVLGSSREAGIKGRHLDGRLNTSLVLFDTRQDNVAVADPGQYLPDGITQAYSAVDGTRSRGFELEASGELAEGWNASFGWSHFTLEGPGGEQLRPDLPRTLVRLFSTWRLPGEWSGLTVGGGVNWQAASHAMVSAPVPEGLRRVDQSAVTLLSAMARYAFGPRASVQLNVENLTARKYFVLDQYSNLHYAPGRRATLGFTYRF</sequence>
<organism evidence="20 21">
    <name type="scientific">Xanthomonas boreopolis</name>
    <dbReference type="NCBI Taxonomy" id="86183"/>
    <lineage>
        <taxon>Bacteria</taxon>
        <taxon>Pseudomonadati</taxon>
        <taxon>Pseudomonadota</taxon>
        <taxon>Gammaproteobacteria</taxon>
        <taxon>Lysobacterales</taxon>
        <taxon>Lysobacteraceae</taxon>
        <taxon>Xanthomonas</taxon>
    </lineage>
</organism>
<dbReference type="InterPro" id="IPR000531">
    <property type="entry name" value="Beta-barrel_TonB"/>
</dbReference>